<dbReference type="Pfam" id="PF02469">
    <property type="entry name" value="Fasciclin"/>
    <property type="match status" value="1"/>
</dbReference>
<proteinExistence type="predicted"/>
<dbReference type="KEGG" id="dcm:NIES806_30340"/>
<protein>
    <submittedName>
        <fullName evidence="3">Fasciclin domain protein</fullName>
    </submittedName>
</protein>
<dbReference type="GO" id="GO:0005615">
    <property type="term" value="C:extracellular space"/>
    <property type="evidence" value="ECO:0007669"/>
    <property type="project" value="TreeGrafter"/>
</dbReference>
<evidence type="ECO:0000313" key="4">
    <source>
        <dbReference type="Proteomes" id="UP000218702"/>
    </source>
</evidence>
<reference evidence="3 4" key="1">
    <citation type="submission" date="2017-06" db="EMBL/GenBank/DDBJ databases">
        <title>Genome sequencing of cyanobaciteial culture collection at National Institute for Environmental Studies (NIES).</title>
        <authorList>
            <person name="Hirose Y."/>
            <person name="Shimura Y."/>
            <person name="Fujisawa T."/>
            <person name="Nakamura Y."/>
            <person name="Kawachi M."/>
        </authorList>
    </citation>
    <scope>NUCLEOTIDE SEQUENCE [LARGE SCALE GENOMIC DNA]</scope>
    <source>
        <strain evidence="3 4">NIES-806</strain>
    </source>
</reference>
<dbReference type="FunFam" id="2.30.180.10:FF:000019">
    <property type="entry name" value="Cell surface lipoprotein"/>
    <property type="match status" value="1"/>
</dbReference>
<dbReference type="InterPro" id="IPR036378">
    <property type="entry name" value="FAS1_dom_sf"/>
</dbReference>
<dbReference type="InterPro" id="IPR000782">
    <property type="entry name" value="FAS1_domain"/>
</dbReference>
<dbReference type="InterPro" id="IPR050904">
    <property type="entry name" value="Adhesion/Biosynth-related"/>
</dbReference>
<keyword evidence="4" id="KW-1185">Reference proteome</keyword>
<feature type="signal peptide" evidence="1">
    <location>
        <begin position="1"/>
        <end position="26"/>
    </location>
</feature>
<dbReference type="EMBL" id="AP018316">
    <property type="protein sequence ID" value="BAZ86818.1"/>
    <property type="molecule type" value="Genomic_DNA"/>
</dbReference>
<dbReference type="SUPFAM" id="SSF82153">
    <property type="entry name" value="FAS1 domain"/>
    <property type="match status" value="1"/>
</dbReference>
<dbReference type="PROSITE" id="PS50213">
    <property type="entry name" value="FAS1"/>
    <property type="match status" value="1"/>
</dbReference>
<name>A0A1Z4V5T1_9CYAN</name>
<dbReference type="Proteomes" id="UP000218702">
    <property type="component" value="Chromosome"/>
</dbReference>
<evidence type="ECO:0000256" key="1">
    <source>
        <dbReference type="SAM" id="SignalP"/>
    </source>
</evidence>
<dbReference type="SMART" id="SM00554">
    <property type="entry name" value="FAS1"/>
    <property type="match status" value="1"/>
</dbReference>
<dbReference type="Gene3D" id="2.30.180.10">
    <property type="entry name" value="FAS1 domain"/>
    <property type="match status" value="1"/>
</dbReference>
<dbReference type="PANTHER" id="PTHR10900">
    <property type="entry name" value="PERIOSTIN-RELATED"/>
    <property type="match status" value="1"/>
</dbReference>
<organism evidence="3 4">
    <name type="scientific">Dolichospermum compactum NIES-806</name>
    <dbReference type="NCBI Taxonomy" id="1973481"/>
    <lineage>
        <taxon>Bacteria</taxon>
        <taxon>Bacillati</taxon>
        <taxon>Cyanobacteriota</taxon>
        <taxon>Cyanophyceae</taxon>
        <taxon>Nostocales</taxon>
        <taxon>Aphanizomenonaceae</taxon>
        <taxon>Dolichospermum</taxon>
        <taxon>Dolichospermum compactum</taxon>
    </lineage>
</organism>
<dbReference type="AlphaFoldDB" id="A0A1Z4V5T1"/>
<keyword evidence="1" id="KW-0732">Signal</keyword>
<sequence>MNSIFGKTLAIAVAATTLFVSVPAFAESQPAPMSKKADNSKTTVGTIIDVASGNSSFKTLVTAIKAAGLVETLSGEGPFTVFAPTDAAFAALPKGTLEKLLKPENKGTLVKILTYHVVPGAVYAKDIKPGAVKTVEGQPVNIKAKKGVVYVGNAKVTKTNVKASNGVIHVINKVLLPPNVKL</sequence>
<evidence type="ECO:0000259" key="2">
    <source>
        <dbReference type="PROSITE" id="PS50213"/>
    </source>
</evidence>
<dbReference type="RefSeq" id="WP_096668496.1">
    <property type="nucleotide sequence ID" value="NZ_AP018316.1"/>
</dbReference>
<feature type="chain" id="PRO_5013300811" evidence="1">
    <location>
        <begin position="27"/>
        <end position="182"/>
    </location>
</feature>
<dbReference type="PANTHER" id="PTHR10900:SF77">
    <property type="entry name" value="FI19380P1"/>
    <property type="match status" value="1"/>
</dbReference>
<feature type="domain" description="FAS1" evidence="2">
    <location>
        <begin position="44"/>
        <end position="175"/>
    </location>
</feature>
<dbReference type="OrthoDB" id="9800666at2"/>
<evidence type="ECO:0000313" key="3">
    <source>
        <dbReference type="EMBL" id="BAZ86818.1"/>
    </source>
</evidence>
<gene>
    <name evidence="3" type="ORF">NIES806_30340</name>
</gene>
<accession>A0A1Z4V5T1</accession>